<evidence type="ECO:0000313" key="2">
    <source>
        <dbReference type="Proteomes" id="UP000282957"/>
    </source>
</evidence>
<accession>A0A437MES7</accession>
<reference evidence="1 2" key="1">
    <citation type="submission" date="2019-01" db="EMBL/GenBank/DDBJ databases">
        <authorList>
            <person name="Chen W.-M."/>
        </authorList>
    </citation>
    <scope>NUCLEOTIDE SEQUENCE [LARGE SCALE GENOMIC DNA]</scope>
    <source>
        <strain evidence="1 2">CCP-6</strain>
    </source>
</reference>
<sequence>MDAGLQLGLVLFAFLLGVAMVANARMPETLEREDDAGVLRARVKALEVEVSELEGLCRAASRARDAARERAMRLDGEAIRDLRRAFARRYHPDRVAGSVVERRVKAEIFSEFWAEIERVERAYTSTTT</sequence>
<dbReference type="Proteomes" id="UP000282957">
    <property type="component" value="Unassembled WGS sequence"/>
</dbReference>
<dbReference type="EMBL" id="SACL01000004">
    <property type="protein sequence ID" value="RVT96119.1"/>
    <property type="molecule type" value="Genomic_DNA"/>
</dbReference>
<proteinExistence type="predicted"/>
<name>A0A437MES7_9PROT</name>
<keyword evidence="2" id="KW-1185">Reference proteome</keyword>
<dbReference type="OrthoDB" id="8478996at2"/>
<dbReference type="RefSeq" id="WP_127788053.1">
    <property type="nucleotide sequence ID" value="NZ_SACL01000004.1"/>
</dbReference>
<evidence type="ECO:0000313" key="1">
    <source>
        <dbReference type="EMBL" id="RVT96119.1"/>
    </source>
</evidence>
<dbReference type="AlphaFoldDB" id="A0A437MES7"/>
<gene>
    <name evidence="1" type="ORF">EOD42_13440</name>
</gene>
<organism evidence="1 2">
    <name type="scientific">Rhodovarius crocodyli</name>
    <dbReference type="NCBI Taxonomy" id="1979269"/>
    <lineage>
        <taxon>Bacteria</taxon>
        <taxon>Pseudomonadati</taxon>
        <taxon>Pseudomonadota</taxon>
        <taxon>Alphaproteobacteria</taxon>
        <taxon>Acetobacterales</taxon>
        <taxon>Roseomonadaceae</taxon>
        <taxon>Rhodovarius</taxon>
    </lineage>
</organism>
<comment type="caution">
    <text evidence="1">The sequence shown here is derived from an EMBL/GenBank/DDBJ whole genome shotgun (WGS) entry which is preliminary data.</text>
</comment>
<evidence type="ECO:0008006" key="3">
    <source>
        <dbReference type="Google" id="ProtNLM"/>
    </source>
</evidence>
<protein>
    <recommendedName>
        <fullName evidence="3">J domain-containing protein</fullName>
    </recommendedName>
</protein>